<gene>
    <name evidence="1" type="ORF">EJ06DRAFT_521390</name>
</gene>
<name>A0A6G1HX76_9PEZI</name>
<proteinExistence type="predicted"/>
<dbReference type="InterPro" id="IPR011008">
    <property type="entry name" value="Dimeric_a/b-barrel"/>
</dbReference>
<evidence type="ECO:0008006" key="3">
    <source>
        <dbReference type="Google" id="ProtNLM"/>
    </source>
</evidence>
<dbReference type="EMBL" id="ML996694">
    <property type="protein sequence ID" value="KAF2400658.1"/>
    <property type="molecule type" value="Genomic_DNA"/>
</dbReference>
<dbReference type="Proteomes" id="UP000799640">
    <property type="component" value="Unassembled WGS sequence"/>
</dbReference>
<evidence type="ECO:0000313" key="2">
    <source>
        <dbReference type="Proteomes" id="UP000799640"/>
    </source>
</evidence>
<keyword evidence="2" id="KW-1185">Reference proteome</keyword>
<evidence type="ECO:0000313" key="1">
    <source>
        <dbReference type="EMBL" id="KAF2400658.1"/>
    </source>
</evidence>
<dbReference type="SUPFAM" id="SSF54909">
    <property type="entry name" value="Dimeric alpha+beta barrel"/>
    <property type="match status" value="1"/>
</dbReference>
<reference evidence="1" key="1">
    <citation type="journal article" date="2020" name="Stud. Mycol.">
        <title>101 Dothideomycetes genomes: a test case for predicting lifestyles and emergence of pathogens.</title>
        <authorList>
            <person name="Haridas S."/>
            <person name="Albert R."/>
            <person name="Binder M."/>
            <person name="Bloem J."/>
            <person name="Labutti K."/>
            <person name="Salamov A."/>
            <person name="Andreopoulos B."/>
            <person name="Baker S."/>
            <person name="Barry K."/>
            <person name="Bills G."/>
            <person name="Bluhm B."/>
            <person name="Cannon C."/>
            <person name="Castanera R."/>
            <person name="Culley D."/>
            <person name="Daum C."/>
            <person name="Ezra D."/>
            <person name="Gonzalez J."/>
            <person name="Henrissat B."/>
            <person name="Kuo A."/>
            <person name="Liang C."/>
            <person name="Lipzen A."/>
            <person name="Lutzoni F."/>
            <person name="Magnuson J."/>
            <person name="Mondo S."/>
            <person name="Nolan M."/>
            <person name="Ohm R."/>
            <person name="Pangilinan J."/>
            <person name="Park H.-J."/>
            <person name="Ramirez L."/>
            <person name="Alfaro M."/>
            <person name="Sun H."/>
            <person name="Tritt A."/>
            <person name="Yoshinaga Y."/>
            <person name="Zwiers L.-H."/>
            <person name="Turgeon B."/>
            <person name="Goodwin S."/>
            <person name="Spatafora J."/>
            <person name="Crous P."/>
            <person name="Grigoriev I."/>
        </authorList>
    </citation>
    <scope>NUCLEOTIDE SEQUENCE</scope>
    <source>
        <strain evidence="1">CBS 262.69</strain>
    </source>
</reference>
<sequence length="228" mass="25750">MATPGLLFVLSQPKPGGISEDDFNKWYNTVHIQDVVKSGLADLALRYINVAPEPKWRYLAIYRLPDLAKLQDKDVMASIPLTHEIFGGNLWTEYTDAALMPFLRIQTFEGQVEKAGPRGTGLRTVFVEPAEGTDDEFDEWYRKQHLDMLGTVTGFRRSTRYKRAPGAPGHGYGTYLALHEYDEPEVPAEQVKLVVGTEWSRKILGSAQSFQGDLWKLITAEGKVEEKF</sequence>
<dbReference type="AlphaFoldDB" id="A0A6G1HX76"/>
<protein>
    <recommendedName>
        <fullName evidence="3">EthD domain-containing protein</fullName>
    </recommendedName>
</protein>
<accession>A0A6G1HX76</accession>
<dbReference type="OrthoDB" id="2851338at2759"/>
<organism evidence="1 2">
    <name type="scientific">Trichodelitschia bisporula</name>
    <dbReference type="NCBI Taxonomy" id="703511"/>
    <lineage>
        <taxon>Eukaryota</taxon>
        <taxon>Fungi</taxon>
        <taxon>Dikarya</taxon>
        <taxon>Ascomycota</taxon>
        <taxon>Pezizomycotina</taxon>
        <taxon>Dothideomycetes</taxon>
        <taxon>Dothideomycetes incertae sedis</taxon>
        <taxon>Phaeotrichales</taxon>
        <taxon>Phaeotrichaceae</taxon>
        <taxon>Trichodelitschia</taxon>
    </lineage>
</organism>